<gene>
    <name evidence="3" type="ORF">D9R14_12640</name>
</gene>
<dbReference type="PANTHER" id="PTHR33121:SF79">
    <property type="entry name" value="CYCLIC DI-GMP PHOSPHODIESTERASE PDED-RELATED"/>
    <property type="match status" value="1"/>
</dbReference>
<feature type="transmembrane region" description="Helical" evidence="1">
    <location>
        <begin position="20"/>
        <end position="38"/>
    </location>
</feature>
<protein>
    <submittedName>
        <fullName evidence="3">EAL domain-containing protein</fullName>
    </submittedName>
</protein>
<dbReference type="CDD" id="cd01948">
    <property type="entry name" value="EAL"/>
    <property type="match status" value="1"/>
</dbReference>
<organism evidence="3 4">
    <name type="scientific">Xanthobacter tagetidis</name>
    <dbReference type="NCBI Taxonomy" id="60216"/>
    <lineage>
        <taxon>Bacteria</taxon>
        <taxon>Pseudomonadati</taxon>
        <taxon>Pseudomonadota</taxon>
        <taxon>Alphaproteobacteria</taxon>
        <taxon>Hyphomicrobiales</taxon>
        <taxon>Xanthobacteraceae</taxon>
        <taxon>Xanthobacter</taxon>
    </lineage>
</organism>
<dbReference type="SUPFAM" id="SSF141868">
    <property type="entry name" value="EAL domain-like"/>
    <property type="match status" value="1"/>
</dbReference>
<accession>A0A3L7ACM0</accession>
<evidence type="ECO:0000259" key="2">
    <source>
        <dbReference type="PROSITE" id="PS50883"/>
    </source>
</evidence>
<dbReference type="SMART" id="SM00052">
    <property type="entry name" value="EAL"/>
    <property type="match status" value="1"/>
</dbReference>
<proteinExistence type="predicted"/>
<dbReference type="AlphaFoldDB" id="A0A3L7ACM0"/>
<dbReference type="RefSeq" id="WP_121623693.1">
    <property type="nucleotide sequence ID" value="NZ_JACIIW010000009.1"/>
</dbReference>
<dbReference type="InterPro" id="IPR035919">
    <property type="entry name" value="EAL_sf"/>
</dbReference>
<evidence type="ECO:0000256" key="1">
    <source>
        <dbReference type="SAM" id="Phobius"/>
    </source>
</evidence>
<keyword evidence="1" id="KW-0472">Membrane</keyword>
<dbReference type="Proteomes" id="UP000269692">
    <property type="component" value="Unassembled WGS sequence"/>
</dbReference>
<dbReference type="InterPro" id="IPR050706">
    <property type="entry name" value="Cyclic-di-GMP_PDE-like"/>
</dbReference>
<dbReference type="InterPro" id="IPR001633">
    <property type="entry name" value="EAL_dom"/>
</dbReference>
<keyword evidence="4" id="KW-1185">Reference proteome</keyword>
<dbReference type="EMBL" id="RCTF01000009">
    <property type="protein sequence ID" value="RLP78226.1"/>
    <property type="molecule type" value="Genomic_DNA"/>
</dbReference>
<evidence type="ECO:0000313" key="4">
    <source>
        <dbReference type="Proteomes" id="UP000269692"/>
    </source>
</evidence>
<dbReference type="Pfam" id="PF00563">
    <property type="entry name" value="EAL"/>
    <property type="match status" value="1"/>
</dbReference>
<dbReference type="PROSITE" id="PS50883">
    <property type="entry name" value="EAL"/>
    <property type="match status" value="1"/>
</dbReference>
<dbReference type="OrthoDB" id="9814202at2"/>
<sequence length="513" mass="57144">MSNLRLRLFRLWPRHLEMLVPLVFVATLLLVSVVYLLLDFQRMRMELSDRYQAHASGLLRWTEANLDTIATELRKSAEGARDLCSGEAMASLRQGINTLVPLTALELRSSDGEACTWRPAKAPPPTCAGAADAGTVRVPMSLGEGWHAILDVRGACLFSALAPSDMAFTVGRSMRPRTKAEPAARQAGTAKQVWSSFLGTLEVEAVSGRWPVAVRVEIGGASVVHNWIKELPLQLSLIGGLSLALWFGPMSVVRSRLSVEGQVRRALRRNDFFLAYLPTVELSSRNWVGAEALLRWRHARYGVLMPGAFIPWIEASPLIHDTTRWVMIRAARDLPEMSRCIPDFSLSVNVPPNQIADPRLIDLADEAFGTQPYAMCQVVIEMTERQMLDHNAPALRHVLAELRRRGAQIAIDDFGSGFSNLTALGMIDADHVKIDRSFLQEEAWTQPNMLEAMMPLLRDIGVLVIAEGIETERQLDRVRRCGIRFAQGFLFARPMELDALLARLANEAERLRA</sequence>
<feature type="domain" description="EAL" evidence="2">
    <location>
        <begin position="256"/>
        <end position="508"/>
    </location>
</feature>
<comment type="caution">
    <text evidence="3">The sequence shown here is derived from an EMBL/GenBank/DDBJ whole genome shotgun (WGS) entry which is preliminary data.</text>
</comment>
<reference evidence="3 4" key="1">
    <citation type="submission" date="2018-10" db="EMBL/GenBank/DDBJ databases">
        <title>Xanthobacter tagetidis genome sequencing and assembly.</title>
        <authorList>
            <person name="Maclea K.S."/>
            <person name="Goen A.E."/>
            <person name="Fatima S.A."/>
        </authorList>
    </citation>
    <scope>NUCLEOTIDE SEQUENCE [LARGE SCALE GENOMIC DNA]</scope>
    <source>
        <strain evidence="3 4">ATCC 700314</strain>
    </source>
</reference>
<dbReference type="Gene3D" id="3.20.20.450">
    <property type="entry name" value="EAL domain"/>
    <property type="match status" value="1"/>
</dbReference>
<keyword evidence="1" id="KW-1133">Transmembrane helix</keyword>
<keyword evidence="1" id="KW-0812">Transmembrane</keyword>
<evidence type="ECO:0000313" key="3">
    <source>
        <dbReference type="EMBL" id="RLP78226.1"/>
    </source>
</evidence>
<dbReference type="GO" id="GO:0071111">
    <property type="term" value="F:cyclic-guanylate-specific phosphodiesterase activity"/>
    <property type="evidence" value="ECO:0007669"/>
    <property type="project" value="InterPro"/>
</dbReference>
<name>A0A3L7ACM0_9HYPH</name>
<dbReference type="PANTHER" id="PTHR33121">
    <property type="entry name" value="CYCLIC DI-GMP PHOSPHODIESTERASE PDEF"/>
    <property type="match status" value="1"/>
</dbReference>